<gene>
    <name evidence="1" type="primary">Vigan.06G082200</name>
    <name evidence="1" type="ORF">VIGAN_06082200</name>
</gene>
<evidence type="ECO:0000313" key="2">
    <source>
        <dbReference type="Proteomes" id="UP000291084"/>
    </source>
</evidence>
<dbReference type="EMBL" id="AP015039">
    <property type="protein sequence ID" value="BAT89770.1"/>
    <property type="molecule type" value="Genomic_DNA"/>
</dbReference>
<sequence length="70" mass="7747">MITWNGEGCARNKLKKKTRLGGEWRAPTLFSLARPGLSVPSLPGALSFYFSSTMMLNFLSEACSVSQYLE</sequence>
<name>A0A0S3SAE4_PHAAN</name>
<dbReference type="Proteomes" id="UP000291084">
    <property type="component" value="Chromosome 6"/>
</dbReference>
<dbReference type="AlphaFoldDB" id="A0A0S3SAE4"/>
<protein>
    <submittedName>
        <fullName evidence="1">Uncharacterized protein</fullName>
    </submittedName>
</protein>
<reference evidence="1 2" key="1">
    <citation type="journal article" date="2015" name="Sci. Rep.">
        <title>The power of single molecule real-time sequencing technology in the de novo assembly of a eukaryotic genome.</title>
        <authorList>
            <person name="Sakai H."/>
            <person name="Naito K."/>
            <person name="Ogiso-Tanaka E."/>
            <person name="Takahashi Y."/>
            <person name="Iseki K."/>
            <person name="Muto C."/>
            <person name="Satou K."/>
            <person name="Teruya K."/>
            <person name="Shiroma A."/>
            <person name="Shimoji M."/>
            <person name="Hirano T."/>
            <person name="Itoh T."/>
            <person name="Kaga A."/>
            <person name="Tomooka N."/>
        </authorList>
    </citation>
    <scope>NUCLEOTIDE SEQUENCE [LARGE SCALE GENOMIC DNA]</scope>
    <source>
        <strain evidence="2">cv. Shumari</strain>
    </source>
</reference>
<organism evidence="1 2">
    <name type="scientific">Vigna angularis var. angularis</name>
    <dbReference type="NCBI Taxonomy" id="157739"/>
    <lineage>
        <taxon>Eukaryota</taxon>
        <taxon>Viridiplantae</taxon>
        <taxon>Streptophyta</taxon>
        <taxon>Embryophyta</taxon>
        <taxon>Tracheophyta</taxon>
        <taxon>Spermatophyta</taxon>
        <taxon>Magnoliopsida</taxon>
        <taxon>eudicotyledons</taxon>
        <taxon>Gunneridae</taxon>
        <taxon>Pentapetalae</taxon>
        <taxon>rosids</taxon>
        <taxon>fabids</taxon>
        <taxon>Fabales</taxon>
        <taxon>Fabaceae</taxon>
        <taxon>Papilionoideae</taxon>
        <taxon>50 kb inversion clade</taxon>
        <taxon>NPAAA clade</taxon>
        <taxon>indigoferoid/millettioid clade</taxon>
        <taxon>Phaseoleae</taxon>
        <taxon>Vigna</taxon>
    </lineage>
</organism>
<proteinExistence type="predicted"/>
<accession>A0A0S3SAE4</accession>
<evidence type="ECO:0000313" key="1">
    <source>
        <dbReference type="EMBL" id="BAT89770.1"/>
    </source>
</evidence>
<keyword evidence="2" id="KW-1185">Reference proteome</keyword>